<keyword evidence="2" id="KW-1185">Reference proteome</keyword>
<organism evidence="1 2">
    <name type="scientific">Pelotomaculum schinkii</name>
    <dbReference type="NCBI Taxonomy" id="78350"/>
    <lineage>
        <taxon>Bacteria</taxon>
        <taxon>Bacillati</taxon>
        <taxon>Bacillota</taxon>
        <taxon>Clostridia</taxon>
        <taxon>Eubacteriales</taxon>
        <taxon>Desulfotomaculaceae</taxon>
        <taxon>Pelotomaculum</taxon>
    </lineage>
</organism>
<dbReference type="Pfam" id="PF11553">
    <property type="entry name" value="DUF3231"/>
    <property type="match status" value="2"/>
</dbReference>
<evidence type="ECO:0000313" key="1">
    <source>
        <dbReference type="EMBL" id="TEB05553.1"/>
    </source>
</evidence>
<dbReference type="Gene3D" id="1.20.1260.10">
    <property type="match status" value="2"/>
</dbReference>
<name>A0A4Y7RA62_9FIRM</name>
<dbReference type="Proteomes" id="UP000298324">
    <property type="component" value="Unassembled WGS sequence"/>
</dbReference>
<dbReference type="InterPro" id="IPR021617">
    <property type="entry name" value="DUF3231"/>
</dbReference>
<reference evidence="1 2" key="1">
    <citation type="journal article" date="2018" name="Environ. Microbiol.">
        <title>Novel energy conservation strategies and behaviour of Pelotomaculum schinkii driving syntrophic propionate catabolism.</title>
        <authorList>
            <person name="Hidalgo-Ahumada C.A.P."/>
            <person name="Nobu M.K."/>
            <person name="Narihiro T."/>
            <person name="Tamaki H."/>
            <person name="Liu W.T."/>
            <person name="Kamagata Y."/>
            <person name="Stams A.J.M."/>
            <person name="Imachi H."/>
            <person name="Sousa D.Z."/>
        </authorList>
    </citation>
    <scope>NUCLEOTIDE SEQUENCE [LARGE SCALE GENOMIC DNA]</scope>
    <source>
        <strain evidence="1 2">HH</strain>
    </source>
</reference>
<dbReference type="EMBL" id="QFGA01000002">
    <property type="protein sequence ID" value="TEB05553.1"/>
    <property type="molecule type" value="Genomic_DNA"/>
</dbReference>
<proteinExistence type="predicted"/>
<protein>
    <recommendedName>
        <fullName evidence="3">DUF3231 family protein</fullName>
    </recommendedName>
</protein>
<evidence type="ECO:0000313" key="2">
    <source>
        <dbReference type="Proteomes" id="UP000298324"/>
    </source>
</evidence>
<dbReference type="AlphaFoldDB" id="A0A4Y7RA62"/>
<accession>A0A4Y7RA62</accession>
<sequence length="353" mass="40373">MMRGTYYDPGKMESRAIDIVDNVPLNATELAALWNTYMHYTMFVWIFKHFSQTTEDNEVRMIMEDAVNICSKRVDRVIELFNNENLPIPSGFTDNDVNLNAPRLFTDPYYLYYMVNANKIAIGINGLSFVTSGRADIRDFYDHCINSSIHLYNNTVNLLLSKGIYIRPPIVTTSKEVDYVKKQNFLGGFLGERRSLLAQEISALFYGIITNNIGKRLLMGFRQTARSGQVRKFMDRGVNLSSRLIDTFSSSLTREDVPDPVQWDFMVTDSTTPVFSDKFMMYHTTLIISAGILNYAASMATSPRHDLAGHYTKALAEVANYLEDGINILIDNGWYEEPPRTVDRRELVNEPKH</sequence>
<gene>
    <name evidence="1" type="ORF">Psch_02594</name>
</gene>
<dbReference type="RefSeq" id="WP_190240559.1">
    <property type="nucleotide sequence ID" value="NZ_QFGA01000002.1"/>
</dbReference>
<dbReference type="InterPro" id="IPR012347">
    <property type="entry name" value="Ferritin-like"/>
</dbReference>
<comment type="caution">
    <text evidence="1">The sequence shown here is derived from an EMBL/GenBank/DDBJ whole genome shotgun (WGS) entry which is preliminary data.</text>
</comment>
<evidence type="ECO:0008006" key="3">
    <source>
        <dbReference type="Google" id="ProtNLM"/>
    </source>
</evidence>